<sequence length="56" mass="6208">ALRVLCLYFCIYSFVSFPHISGSLCFRGSHNSNSNSTAATATAQQQHKQAPRQQYA</sequence>
<evidence type="ECO:0000256" key="1">
    <source>
        <dbReference type="SAM" id="MobiDB-lite"/>
    </source>
</evidence>
<keyword evidence="2" id="KW-0732">Signal</keyword>
<feature type="non-terminal residue" evidence="3">
    <location>
        <position position="1"/>
    </location>
</feature>
<accession>A0A9Q0BQ71</accession>
<feature type="region of interest" description="Disordered" evidence="1">
    <location>
        <begin position="32"/>
        <end position="56"/>
    </location>
</feature>
<dbReference type="AlphaFoldDB" id="A0A9Q0BQ71"/>
<protein>
    <submittedName>
        <fullName evidence="3">Uncharacterized protein</fullName>
    </submittedName>
</protein>
<dbReference type="Proteomes" id="UP001059596">
    <property type="component" value="Unassembled WGS sequence"/>
</dbReference>
<proteinExistence type="predicted"/>
<evidence type="ECO:0000313" key="4">
    <source>
        <dbReference type="Proteomes" id="UP001059596"/>
    </source>
</evidence>
<comment type="caution">
    <text evidence="3">The sequence shown here is derived from an EMBL/GenBank/DDBJ whole genome shotgun (WGS) entry which is preliminary data.</text>
</comment>
<gene>
    <name evidence="3" type="ORF">M5D96_007591</name>
</gene>
<evidence type="ECO:0000256" key="2">
    <source>
        <dbReference type="SAM" id="SignalP"/>
    </source>
</evidence>
<reference evidence="3" key="1">
    <citation type="journal article" date="2023" name="Genome Biol. Evol.">
        <title>Long-read-based Genome Assembly of Drosophila gunungcola Reveals Fewer Chemosensory Genes in Flower-breeding Species.</title>
        <authorList>
            <person name="Negi A."/>
            <person name="Liao B.Y."/>
            <person name="Yeh S.D."/>
        </authorList>
    </citation>
    <scope>NUCLEOTIDE SEQUENCE</scope>
    <source>
        <strain evidence="3">Sukarami</strain>
    </source>
</reference>
<organism evidence="3 4">
    <name type="scientific">Drosophila gunungcola</name>
    <name type="common">fruit fly</name>
    <dbReference type="NCBI Taxonomy" id="103775"/>
    <lineage>
        <taxon>Eukaryota</taxon>
        <taxon>Metazoa</taxon>
        <taxon>Ecdysozoa</taxon>
        <taxon>Arthropoda</taxon>
        <taxon>Hexapoda</taxon>
        <taxon>Insecta</taxon>
        <taxon>Pterygota</taxon>
        <taxon>Neoptera</taxon>
        <taxon>Endopterygota</taxon>
        <taxon>Diptera</taxon>
        <taxon>Brachycera</taxon>
        <taxon>Muscomorpha</taxon>
        <taxon>Ephydroidea</taxon>
        <taxon>Drosophilidae</taxon>
        <taxon>Drosophila</taxon>
        <taxon>Sophophora</taxon>
    </lineage>
</organism>
<dbReference type="EMBL" id="JAMKOV010000005">
    <property type="protein sequence ID" value="KAI8040161.1"/>
    <property type="molecule type" value="Genomic_DNA"/>
</dbReference>
<feature type="chain" id="PRO_5040410409" evidence="2">
    <location>
        <begin position="23"/>
        <end position="56"/>
    </location>
</feature>
<evidence type="ECO:0000313" key="3">
    <source>
        <dbReference type="EMBL" id="KAI8040161.1"/>
    </source>
</evidence>
<feature type="signal peptide" evidence="2">
    <location>
        <begin position="1"/>
        <end position="22"/>
    </location>
</feature>
<name>A0A9Q0BQ71_9MUSC</name>
<keyword evidence="4" id="KW-1185">Reference proteome</keyword>